<dbReference type="Proteomes" id="UP000256899">
    <property type="component" value="Unassembled WGS sequence"/>
</dbReference>
<proteinExistence type="predicted"/>
<reference evidence="4" key="1">
    <citation type="submission" date="2018-08" db="EMBL/GenBank/DDBJ databases">
        <title>Thalassotalea euphylliae genome.</title>
        <authorList>
            <person name="Summers S."/>
            <person name="Rice S.A."/>
            <person name="Freckelton M.L."/>
            <person name="Nedved B.T."/>
            <person name="Hadfield M.G."/>
        </authorList>
    </citation>
    <scope>NUCLEOTIDE SEQUENCE [LARGE SCALE GENOMIC DNA]</scope>
    <source>
        <strain evidence="4">H3</strain>
    </source>
</reference>
<feature type="domain" description="AMP-dependent synthetase/ligase" evidence="1">
    <location>
        <begin position="35"/>
        <end position="443"/>
    </location>
</feature>
<evidence type="ECO:0000259" key="2">
    <source>
        <dbReference type="Pfam" id="PF13193"/>
    </source>
</evidence>
<dbReference type="InterPro" id="IPR045851">
    <property type="entry name" value="AMP-bd_C_sf"/>
</dbReference>
<evidence type="ECO:0000313" key="3">
    <source>
        <dbReference type="EMBL" id="REL30826.1"/>
    </source>
</evidence>
<evidence type="ECO:0000259" key="1">
    <source>
        <dbReference type="Pfam" id="PF00501"/>
    </source>
</evidence>
<dbReference type="Pfam" id="PF00501">
    <property type="entry name" value="AMP-binding"/>
    <property type="match status" value="1"/>
</dbReference>
<dbReference type="InterPro" id="IPR025110">
    <property type="entry name" value="AMP-bd_C"/>
</dbReference>
<dbReference type="Pfam" id="PF13193">
    <property type="entry name" value="AMP-binding_C"/>
    <property type="match status" value="1"/>
</dbReference>
<feature type="domain" description="AMP-binding enzyme C-terminal" evidence="2">
    <location>
        <begin position="499"/>
        <end position="574"/>
    </location>
</feature>
<dbReference type="InterPro" id="IPR000873">
    <property type="entry name" value="AMP-dep_synth/lig_dom"/>
</dbReference>
<dbReference type="PANTHER" id="PTHR43767">
    <property type="entry name" value="LONG-CHAIN-FATTY-ACID--COA LIGASE"/>
    <property type="match status" value="1"/>
</dbReference>
<sequence>MTIINIKTLNDVESLEQANPGASHSEFNNTYDAIKHSAAQRPDKTAISFFLQGDAYNNAHDISYQTLLSKITQSANFFDSIGLTENDVVAFFLPNTPEAHYVIWGGEARCQILAINPLLEPKQIGDLINSVQAKAVVTMNPMHQIELWPKLEQLLPELVHTEHVIGIDIAHHVTGPMAEPAQAMQAQMRGGISLPEGKTYHNYTAAIAEQNGEALNFTREYTDETISSLYCTGGTTGLPKIARRTHVNELSNVKAVQQSNSQMLNEEMVVLGGLPLFHVNGALVTGLLPFTVGGTVVIATPQGYREPNVIPNFWDIVEHHKVTTFSAVPTVYSALMNFPIEGKDLSSLKFGICGAAPMPVETFKSFQETTGIKILEGYGLTEGTCVSSLNPFHGEQKVGSIGLRLPYQQMKAVNIDGDKITRYCDTDEIGVLAVRGPNVFLGYQLEHQNKGLWLYDEDGNRWLNTGDLARQDEEGYFWLTGRKKELIVRAGHNIEPKLIEEAMCKHPAINLAAAVGKPDLHAGEVPVCYVQVEDPSSLDPEELLSFAAAEISERAAIPKAIHIVEQLPVTAVGKVFKPQLEMQEIDKCINALASEMLPQTQASVSVAQDPKHGILASIELGECDGEAKAAFVKKLGEYTFKSSCN</sequence>
<dbReference type="AlphaFoldDB" id="A0A3E0U1J7"/>
<dbReference type="Gene3D" id="3.40.50.12780">
    <property type="entry name" value="N-terminal domain of ligase-like"/>
    <property type="match status" value="1"/>
</dbReference>
<evidence type="ECO:0000313" key="4">
    <source>
        <dbReference type="Proteomes" id="UP000256899"/>
    </source>
</evidence>
<dbReference type="InterPro" id="IPR042099">
    <property type="entry name" value="ANL_N_sf"/>
</dbReference>
<dbReference type="PANTHER" id="PTHR43767:SF1">
    <property type="entry name" value="NONRIBOSOMAL PEPTIDE SYNTHASE PES1 (EUROFUNG)-RELATED"/>
    <property type="match status" value="1"/>
</dbReference>
<gene>
    <name evidence="3" type="ORF">DXX94_08900</name>
</gene>
<organism evidence="3 4">
    <name type="scientific">Thalassotalea euphylliae</name>
    <dbReference type="NCBI Taxonomy" id="1655234"/>
    <lineage>
        <taxon>Bacteria</taxon>
        <taxon>Pseudomonadati</taxon>
        <taxon>Pseudomonadota</taxon>
        <taxon>Gammaproteobacteria</taxon>
        <taxon>Alteromonadales</taxon>
        <taxon>Colwelliaceae</taxon>
        <taxon>Thalassotalea</taxon>
    </lineage>
</organism>
<keyword evidence="4" id="KW-1185">Reference proteome</keyword>
<comment type="caution">
    <text evidence="3">The sequence shown here is derived from an EMBL/GenBank/DDBJ whole genome shotgun (WGS) entry which is preliminary data.</text>
</comment>
<dbReference type="NCBIfam" id="NF005714">
    <property type="entry name" value="PRK07529.1"/>
    <property type="match status" value="1"/>
</dbReference>
<dbReference type="InterPro" id="IPR050237">
    <property type="entry name" value="ATP-dep_AMP-bd_enzyme"/>
</dbReference>
<dbReference type="EMBL" id="QUOT01000001">
    <property type="protein sequence ID" value="REL30826.1"/>
    <property type="molecule type" value="Genomic_DNA"/>
</dbReference>
<dbReference type="RefSeq" id="WP_116015289.1">
    <property type="nucleotide sequence ID" value="NZ_QUOT01000001.1"/>
</dbReference>
<dbReference type="Gene3D" id="3.30.300.30">
    <property type="match status" value="1"/>
</dbReference>
<dbReference type="SUPFAM" id="SSF56801">
    <property type="entry name" value="Acetyl-CoA synthetase-like"/>
    <property type="match status" value="1"/>
</dbReference>
<protein>
    <submittedName>
        <fullName evidence="3">Acyl-CoA synthetase</fullName>
    </submittedName>
</protein>
<name>A0A3E0U1J7_9GAMM</name>
<accession>A0A3E0U1J7</accession>
<dbReference type="GO" id="GO:0016878">
    <property type="term" value="F:acid-thiol ligase activity"/>
    <property type="evidence" value="ECO:0007669"/>
    <property type="project" value="UniProtKB-ARBA"/>
</dbReference>